<dbReference type="EMBL" id="JAHRIN010019328">
    <property type="protein sequence ID" value="MEQ2198371.1"/>
    <property type="molecule type" value="Genomic_DNA"/>
</dbReference>
<gene>
    <name evidence="1" type="ORF">XENOCAPTIV_011889</name>
</gene>
<keyword evidence="2" id="KW-1185">Reference proteome</keyword>
<proteinExistence type="predicted"/>
<organism evidence="1 2">
    <name type="scientific">Xenoophorus captivus</name>
    <dbReference type="NCBI Taxonomy" id="1517983"/>
    <lineage>
        <taxon>Eukaryota</taxon>
        <taxon>Metazoa</taxon>
        <taxon>Chordata</taxon>
        <taxon>Craniata</taxon>
        <taxon>Vertebrata</taxon>
        <taxon>Euteleostomi</taxon>
        <taxon>Actinopterygii</taxon>
        <taxon>Neopterygii</taxon>
        <taxon>Teleostei</taxon>
        <taxon>Neoteleostei</taxon>
        <taxon>Acanthomorphata</taxon>
        <taxon>Ovalentaria</taxon>
        <taxon>Atherinomorphae</taxon>
        <taxon>Cyprinodontiformes</taxon>
        <taxon>Goodeidae</taxon>
        <taxon>Xenoophorus</taxon>
    </lineage>
</organism>
<evidence type="ECO:0000313" key="2">
    <source>
        <dbReference type="Proteomes" id="UP001434883"/>
    </source>
</evidence>
<name>A0ABV0QRB8_9TELE</name>
<protein>
    <submittedName>
        <fullName evidence="1">Uncharacterized protein</fullName>
    </submittedName>
</protein>
<comment type="caution">
    <text evidence="1">The sequence shown here is derived from an EMBL/GenBank/DDBJ whole genome shotgun (WGS) entry which is preliminary data.</text>
</comment>
<sequence length="77" mass="7818">MAAGGIPTDEEQATGLEKVIMNAMKEGAVSVTGSRTGTLHLKAAQSCDSCSPASPAADSQSWKQLLCSDCVGTASCR</sequence>
<evidence type="ECO:0000313" key="1">
    <source>
        <dbReference type="EMBL" id="MEQ2198371.1"/>
    </source>
</evidence>
<dbReference type="Proteomes" id="UP001434883">
    <property type="component" value="Unassembled WGS sequence"/>
</dbReference>
<reference evidence="1 2" key="1">
    <citation type="submission" date="2021-06" db="EMBL/GenBank/DDBJ databases">
        <authorList>
            <person name="Palmer J.M."/>
        </authorList>
    </citation>
    <scope>NUCLEOTIDE SEQUENCE [LARGE SCALE GENOMIC DNA]</scope>
    <source>
        <strain evidence="1 2">XC_2019</strain>
        <tissue evidence="1">Muscle</tissue>
    </source>
</reference>
<accession>A0ABV0QRB8</accession>